<comment type="similarity">
    <text evidence="1 5">Belongs to the universal ribosomal protein uL5 family.</text>
</comment>
<dbReference type="InterPro" id="IPR022803">
    <property type="entry name" value="Ribosomal_uL5_dom_sf"/>
</dbReference>
<dbReference type="GO" id="GO:0000049">
    <property type="term" value="F:tRNA binding"/>
    <property type="evidence" value="ECO:0007669"/>
    <property type="project" value="UniProtKB-UniRule"/>
</dbReference>
<dbReference type="Pfam" id="PF00673">
    <property type="entry name" value="Ribosomal_L5_C"/>
    <property type="match status" value="1"/>
</dbReference>
<feature type="region of interest" description="Disordered" evidence="6">
    <location>
        <begin position="1"/>
        <end position="67"/>
    </location>
</feature>
<dbReference type="InterPro" id="IPR031309">
    <property type="entry name" value="Ribosomal_uL5_C"/>
</dbReference>
<keyword evidence="5" id="KW-0820">tRNA-binding</keyword>
<evidence type="ECO:0000313" key="10">
    <source>
        <dbReference type="Proteomes" id="UP000240042"/>
    </source>
</evidence>
<dbReference type="GO" id="GO:0006412">
    <property type="term" value="P:translation"/>
    <property type="evidence" value="ECO:0007669"/>
    <property type="project" value="UniProtKB-UniRule"/>
</dbReference>
<evidence type="ECO:0000256" key="2">
    <source>
        <dbReference type="ARBA" id="ARBA00022980"/>
    </source>
</evidence>
<dbReference type="FunFam" id="3.30.1440.10:FF:000001">
    <property type="entry name" value="50S ribosomal protein L5"/>
    <property type="match status" value="1"/>
</dbReference>
<evidence type="ECO:0000259" key="8">
    <source>
        <dbReference type="Pfam" id="PF00673"/>
    </source>
</evidence>
<evidence type="ECO:0000256" key="4">
    <source>
        <dbReference type="ARBA" id="ARBA00035245"/>
    </source>
</evidence>
<reference evidence="10" key="1">
    <citation type="submission" date="2016-10" db="EMBL/GenBank/DDBJ databases">
        <authorList>
            <person name="Varghese N."/>
            <person name="Submissions S."/>
        </authorList>
    </citation>
    <scope>NUCLEOTIDE SEQUENCE [LARGE SCALE GENOMIC DNA]</scope>
    <source>
        <strain evidence="10">ATCC 43811</strain>
    </source>
</reference>
<keyword evidence="3 5" id="KW-0687">Ribonucleoprotein</keyword>
<gene>
    <name evidence="5" type="primary">rplE</name>
    <name evidence="9" type="ORF">SAMN02745150_00157</name>
</gene>
<evidence type="ECO:0000256" key="3">
    <source>
        <dbReference type="ARBA" id="ARBA00023274"/>
    </source>
</evidence>
<dbReference type="InterPro" id="IPR002132">
    <property type="entry name" value="Ribosomal_uL5"/>
</dbReference>
<dbReference type="InterPro" id="IPR031310">
    <property type="entry name" value="Ribosomal_uL5_N"/>
</dbReference>
<keyword evidence="10" id="KW-1185">Reference proteome</keyword>
<dbReference type="Pfam" id="PF00281">
    <property type="entry name" value="Ribosomal_L5"/>
    <property type="match status" value="1"/>
</dbReference>
<evidence type="ECO:0000256" key="1">
    <source>
        <dbReference type="ARBA" id="ARBA00008553"/>
    </source>
</evidence>
<evidence type="ECO:0000256" key="5">
    <source>
        <dbReference type="HAMAP-Rule" id="MF_01333"/>
    </source>
</evidence>
<proteinExistence type="inferred from homology"/>
<accession>A0A1I1CZZ2</accession>
<dbReference type="EMBL" id="FOKY01000001">
    <property type="protein sequence ID" value="SFB68235.1"/>
    <property type="molecule type" value="Genomic_DNA"/>
</dbReference>
<dbReference type="NCBIfam" id="NF000585">
    <property type="entry name" value="PRK00010.1"/>
    <property type="match status" value="1"/>
</dbReference>
<comment type="function">
    <text evidence="5">This is 1 of the proteins that bind and probably mediate the attachment of the 5S RNA into the large ribosomal subunit, where it forms part of the central protuberance. In the 70S ribosome it contacts protein S13 of the 30S subunit (bridge B1b), connecting the 2 subunits; this bridge is implicated in subunit movement. Contacts the P site tRNA; the 5S rRNA and some of its associated proteins might help stabilize positioning of ribosome-bound tRNAs.</text>
</comment>
<dbReference type="AlphaFoldDB" id="A0A1I1CZZ2"/>
<dbReference type="HAMAP" id="MF_01333_B">
    <property type="entry name" value="Ribosomal_uL5_B"/>
    <property type="match status" value="1"/>
</dbReference>
<sequence length="249" mass="27730">MAEEKKSVSAKKAGTKETVKKVSSKKKEGSDIASGTEKIMSKTKSTNVSESSKTKTSKKNLLRTNPNSYQARFKQRYEMEICPALQKEFAYKSSMAIPRVVKIIVNMGVGSAINDKNIVDAAVNDLTLLSGQKATKTIARKSVSNFKLREGMPIGAKVTLRNNRMFDFLDKLISVAIPRVRDFRGVKASGFDGRGNFSFGLMEQIVFPEINYDKIDKVRGMDITIVTTARTDIEAKSLLIHFGFPFRQK</sequence>
<evidence type="ECO:0000259" key="7">
    <source>
        <dbReference type="Pfam" id="PF00281"/>
    </source>
</evidence>
<dbReference type="PANTHER" id="PTHR11994">
    <property type="entry name" value="60S RIBOSOMAL PROTEIN L11-RELATED"/>
    <property type="match status" value="1"/>
</dbReference>
<feature type="compositionally biased region" description="Basic and acidic residues" evidence="6">
    <location>
        <begin position="14"/>
        <end position="30"/>
    </location>
</feature>
<dbReference type="GO" id="GO:1990904">
    <property type="term" value="C:ribonucleoprotein complex"/>
    <property type="evidence" value="ECO:0007669"/>
    <property type="project" value="UniProtKB-KW"/>
</dbReference>
<keyword evidence="5" id="KW-0694">RNA-binding</keyword>
<comment type="subunit">
    <text evidence="5">Part of the 50S ribosomal subunit; part of the 5S rRNA/L5/L18/L25 subcomplex. Contacts the 5S rRNA and the P site tRNA. Forms a bridge to the 30S subunit in the 70S ribosome.</text>
</comment>
<evidence type="ECO:0000313" key="9">
    <source>
        <dbReference type="EMBL" id="SFB68235.1"/>
    </source>
</evidence>
<feature type="domain" description="Large ribosomal subunit protein uL5 N-terminal" evidence="7">
    <location>
        <begin position="94"/>
        <end position="149"/>
    </location>
</feature>
<keyword evidence="2 5" id="KW-0689">Ribosomal protein</keyword>
<dbReference type="Gene3D" id="3.30.1440.10">
    <property type="match status" value="1"/>
</dbReference>
<feature type="compositionally biased region" description="Low complexity" evidence="6">
    <location>
        <begin position="42"/>
        <end position="51"/>
    </location>
</feature>
<dbReference type="GO" id="GO:0003735">
    <property type="term" value="F:structural constituent of ribosome"/>
    <property type="evidence" value="ECO:0007669"/>
    <property type="project" value="InterPro"/>
</dbReference>
<dbReference type="SUPFAM" id="SSF55282">
    <property type="entry name" value="RL5-like"/>
    <property type="match status" value="1"/>
</dbReference>
<name>A0A1I1CZZ2_BREAD</name>
<dbReference type="STRING" id="34097.SAMN02745150_00157"/>
<evidence type="ECO:0000256" key="6">
    <source>
        <dbReference type="SAM" id="MobiDB-lite"/>
    </source>
</evidence>
<feature type="domain" description="Large ribosomal subunit protein uL5 C-terminal" evidence="8">
    <location>
        <begin position="153"/>
        <end position="246"/>
    </location>
</feature>
<protein>
    <recommendedName>
        <fullName evidence="4 5">Large ribosomal subunit protein uL5</fullName>
    </recommendedName>
</protein>
<dbReference type="Proteomes" id="UP000240042">
    <property type="component" value="Unassembled WGS sequence"/>
</dbReference>
<dbReference type="GO" id="GO:0019843">
    <property type="term" value="F:rRNA binding"/>
    <property type="evidence" value="ECO:0007669"/>
    <property type="project" value="UniProtKB-UniRule"/>
</dbReference>
<dbReference type="InterPro" id="IPR020930">
    <property type="entry name" value="Ribosomal_uL5_bac-type"/>
</dbReference>
<dbReference type="GO" id="GO:0005840">
    <property type="term" value="C:ribosome"/>
    <property type="evidence" value="ECO:0007669"/>
    <property type="project" value="UniProtKB-KW"/>
</dbReference>
<organism evidence="9 10">
    <name type="scientific">Brevinema andersonii</name>
    <dbReference type="NCBI Taxonomy" id="34097"/>
    <lineage>
        <taxon>Bacteria</taxon>
        <taxon>Pseudomonadati</taxon>
        <taxon>Spirochaetota</taxon>
        <taxon>Spirochaetia</taxon>
        <taxon>Brevinematales</taxon>
        <taxon>Brevinemataceae</taxon>
        <taxon>Brevinema</taxon>
    </lineage>
</organism>
<keyword evidence="5" id="KW-0699">rRNA-binding</keyword>